<feature type="domain" description="OmpA-like" evidence="5">
    <location>
        <begin position="208"/>
        <end position="323"/>
    </location>
</feature>
<keyword evidence="3" id="KW-0998">Cell outer membrane</keyword>
<sequence length="323" mass="34798">MASFSLLLGLCSLAEASPFVWADKAGGKDHPLVSRFQGSMIQNYGVMNFEHAEVPVSSTKKEPVEGKVFNYSYYAPKERSPLEVFRNYKLALEKSRFKIIVACEDAPVCQKQGFEEYASLWTGKTGAFAGGYNATSAMDNSGNYPPLYLVGRLSRPEGDVTAVLTVKAPSSSEVPKGAGAVYFLQVIESIPMQTGNVSVNAETLKTGLAAEGKIALYGIFFDTGKAEIKPQSTPQLDEMAKFLTQQKAVKVYIVGHTDSQGVLAANLTLSQKRAEAIVAALVKHHKIDPARLSAKGVASLAPVASNASDAGREKNRRVELIEQ</sequence>
<dbReference type="PANTHER" id="PTHR30329">
    <property type="entry name" value="STATOR ELEMENT OF FLAGELLAR MOTOR COMPLEX"/>
    <property type="match status" value="1"/>
</dbReference>
<dbReference type="CDD" id="cd07185">
    <property type="entry name" value="OmpA_C-like"/>
    <property type="match status" value="1"/>
</dbReference>
<evidence type="ECO:0000256" key="2">
    <source>
        <dbReference type="ARBA" id="ARBA00023136"/>
    </source>
</evidence>
<keyword evidence="2 4" id="KW-0472">Membrane</keyword>
<dbReference type="InterPro" id="IPR006665">
    <property type="entry name" value="OmpA-like"/>
</dbReference>
<dbReference type="PANTHER" id="PTHR30329:SF21">
    <property type="entry name" value="LIPOPROTEIN YIAD-RELATED"/>
    <property type="match status" value="1"/>
</dbReference>
<dbReference type="InterPro" id="IPR006664">
    <property type="entry name" value="OMP_bac"/>
</dbReference>
<comment type="subcellular location">
    <subcellularLocation>
        <location evidence="1">Cell outer membrane</location>
    </subcellularLocation>
</comment>
<dbReference type="InterPro" id="IPR036737">
    <property type="entry name" value="OmpA-like_sf"/>
</dbReference>
<organism evidence="6 7">
    <name type="scientific">Massilia antarctica</name>
    <dbReference type="NCBI Taxonomy" id="2765360"/>
    <lineage>
        <taxon>Bacteria</taxon>
        <taxon>Pseudomonadati</taxon>
        <taxon>Pseudomonadota</taxon>
        <taxon>Betaproteobacteria</taxon>
        <taxon>Burkholderiales</taxon>
        <taxon>Oxalobacteraceae</taxon>
        <taxon>Telluria group</taxon>
        <taxon>Massilia</taxon>
    </lineage>
</organism>
<evidence type="ECO:0000256" key="4">
    <source>
        <dbReference type="PROSITE-ProRule" id="PRU00473"/>
    </source>
</evidence>
<protein>
    <submittedName>
        <fullName evidence="6">OmpA family protein</fullName>
    </submittedName>
</protein>
<dbReference type="Gene3D" id="3.30.1330.60">
    <property type="entry name" value="OmpA-like domain"/>
    <property type="match status" value="1"/>
</dbReference>
<name>A0AA48WBS8_9BURK</name>
<evidence type="ECO:0000313" key="7">
    <source>
        <dbReference type="Proteomes" id="UP000662888"/>
    </source>
</evidence>
<evidence type="ECO:0000256" key="3">
    <source>
        <dbReference type="ARBA" id="ARBA00023237"/>
    </source>
</evidence>
<evidence type="ECO:0000256" key="1">
    <source>
        <dbReference type="ARBA" id="ARBA00004442"/>
    </source>
</evidence>
<dbReference type="RefSeq" id="WP_206088426.1">
    <property type="nucleotide sequence ID" value="NZ_CP065053.1"/>
</dbReference>
<proteinExistence type="predicted"/>
<dbReference type="Proteomes" id="UP000662888">
    <property type="component" value="Chromosome"/>
</dbReference>
<dbReference type="InterPro" id="IPR050330">
    <property type="entry name" value="Bact_OuterMem_StrucFunc"/>
</dbReference>
<evidence type="ECO:0000259" key="5">
    <source>
        <dbReference type="PROSITE" id="PS51123"/>
    </source>
</evidence>
<dbReference type="SUPFAM" id="SSF103088">
    <property type="entry name" value="OmpA-like"/>
    <property type="match status" value="1"/>
</dbReference>
<evidence type="ECO:0000313" key="6">
    <source>
        <dbReference type="EMBL" id="QPI48808.1"/>
    </source>
</evidence>
<keyword evidence="7" id="KW-1185">Reference proteome</keyword>
<dbReference type="PRINTS" id="PR01021">
    <property type="entry name" value="OMPADOMAIN"/>
</dbReference>
<dbReference type="EMBL" id="CP065053">
    <property type="protein sequence ID" value="QPI48808.1"/>
    <property type="molecule type" value="Genomic_DNA"/>
</dbReference>
<dbReference type="PROSITE" id="PS51123">
    <property type="entry name" value="OMPA_2"/>
    <property type="match status" value="1"/>
</dbReference>
<accession>A0AA48WBS8</accession>
<reference evidence="6 7" key="1">
    <citation type="submission" date="2020-11" db="EMBL/GenBank/DDBJ databases">
        <authorList>
            <person name="Sun Q."/>
        </authorList>
    </citation>
    <scope>NUCLEOTIDE SEQUENCE [LARGE SCALE GENOMIC DNA]</scope>
    <source>
        <strain evidence="6 7">P8398</strain>
    </source>
</reference>
<gene>
    <name evidence="6" type="ORF">IV454_25385</name>
</gene>
<dbReference type="Pfam" id="PF00691">
    <property type="entry name" value="OmpA"/>
    <property type="match status" value="1"/>
</dbReference>